<dbReference type="EMBL" id="CP012333">
    <property type="protein sequence ID" value="AKU94241.1"/>
    <property type="molecule type" value="Genomic_DNA"/>
</dbReference>
<dbReference type="KEGG" id="llu:AKJ09_00905"/>
<dbReference type="Proteomes" id="UP000064967">
    <property type="component" value="Chromosome"/>
</dbReference>
<gene>
    <name evidence="2" type="ORF">AKJ09_00905</name>
</gene>
<accession>A0A0K1PLH8</accession>
<organism evidence="2 3">
    <name type="scientific">Labilithrix luteola</name>
    <dbReference type="NCBI Taxonomy" id="1391654"/>
    <lineage>
        <taxon>Bacteria</taxon>
        <taxon>Pseudomonadati</taxon>
        <taxon>Myxococcota</taxon>
        <taxon>Polyangia</taxon>
        <taxon>Polyangiales</taxon>
        <taxon>Labilitrichaceae</taxon>
        <taxon>Labilithrix</taxon>
    </lineage>
</organism>
<evidence type="ECO:0000256" key="1">
    <source>
        <dbReference type="SAM" id="MobiDB-lite"/>
    </source>
</evidence>
<evidence type="ECO:0000313" key="3">
    <source>
        <dbReference type="Proteomes" id="UP000064967"/>
    </source>
</evidence>
<reference evidence="2 3" key="1">
    <citation type="submission" date="2015-08" db="EMBL/GenBank/DDBJ databases">
        <authorList>
            <person name="Babu N.S."/>
            <person name="Beckwith C.J."/>
            <person name="Beseler K.G."/>
            <person name="Brison A."/>
            <person name="Carone J.V."/>
            <person name="Caskin T.P."/>
            <person name="Diamond M."/>
            <person name="Durham M.E."/>
            <person name="Foxe J.M."/>
            <person name="Go M."/>
            <person name="Henderson B.A."/>
            <person name="Jones I.B."/>
            <person name="McGettigan J.A."/>
            <person name="Micheletti S.J."/>
            <person name="Nasrallah M.E."/>
            <person name="Ortiz D."/>
            <person name="Piller C.R."/>
            <person name="Privatt S.R."/>
            <person name="Schneider S.L."/>
            <person name="Sharp S."/>
            <person name="Smith T.C."/>
            <person name="Stanton J.D."/>
            <person name="Ullery H.E."/>
            <person name="Wilson R.J."/>
            <person name="Serrano M.G."/>
            <person name="Buck G."/>
            <person name="Lee V."/>
            <person name="Wang Y."/>
            <person name="Carvalho R."/>
            <person name="Voegtly L."/>
            <person name="Shi R."/>
            <person name="Duckworth R."/>
            <person name="Johnson A."/>
            <person name="Loviza R."/>
            <person name="Walstead R."/>
            <person name="Shah Z."/>
            <person name="Kiflezghi M."/>
            <person name="Wade K."/>
            <person name="Ball S.L."/>
            <person name="Bradley K.W."/>
            <person name="Asai D.J."/>
            <person name="Bowman C.A."/>
            <person name="Russell D.A."/>
            <person name="Pope W.H."/>
            <person name="Jacobs-Sera D."/>
            <person name="Hendrix R.W."/>
            <person name="Hatfull G.F."/>
        </authorList>
    </citation>
    <scope>NUCLEOTIDE SEQUENCE [LARGE SCALE GENOMIC DNA]</scope>
    <source>
        <strain evidence="2 3">DSM 27648</strain>
    </source>
</reference>
<dbReference type="AlphaFoldDB" id="A0A0K1PLH8"/>
<dbReference type="STRING" id="1391654.AKJ09_00905"/>
<proteinExistence type="predicted"/>
<feature type="region of interest" description="Disordered" evidence="1">
    <location>
        <begin position="67"/>
        <end position="87"/>
    </location>
</feature>
<keyword evidence="3" id="KW-1185">Reference proteome</keyword>
<name>A0A0K1PLH8_9BACT</name>
<protein>
    <submittedName>
        <fullName evidence="2">Uncharacterized protein</fullName>
    </submittedName>
</protein>
<evidence type="ECO:0000313" key="2">
    <source>
        <dbReference type="EMBL" id="AKU94241.1"/>
    </source>
</evidence>
<sequence length="87" mass="9081">MQTPVLSTIPISGVAEGETRMRQTPLVPEFAESAAAANHIHWALGAPQPDVIFIANGSKPDGIVGGSRFVQPSTDGVCPPSTAMLRE</sequence>